<name>A0A6A6H6P3_VIRVR</name>
<dbReference type="SUPFAM" id="SSF81338">
    <property type="entry name" value="Aquaporin-like"/>
    <property type="match status" value="1"/>
</dbReference>
<dbReference type="InterPro" id="IPR023271">
    <property type="entry name" value="Aquaporin-like"/>
</dbReference>
<proteinExistence type="inferred from homology"/>
<feature type="transmembrane region" description="Helical" evidence="8">
    <location>
        <begin position="102"/>
        <end position="121"/>
    </location>
</feature>
<evidence type="ECO:0000256" key="4">
    <source>
        <dbReference type="ARBA" id="ARBA00022989"/>
    </source>
</evidence>
<evidence type="ECO:0000256" key="3">
    <source>
        <dbReference type="ARBA" id="ARBA00022692"/>
    </source>
</evidence>
<dbReference type="GO" id="GO:0015267">
    <property type="term" value="F:channel activity"/>
    <property type="evidence" value="ECO:0007669"/>
    <property type="project" value="InterPro"/>
</dbReference>
<evidence type="ECO:0000256" key="2">
    <source>
        <dbReference type="ARBA" id="ARBA00022448"/>
    </source>
</evidence>
<accession>A0A6A6H6P3</accession>
<reference evidence="9" key="1">
    <citation type="journal article" date="2020" name="Stud. Mycol.">
        <title>101 Dothideomycetes genomes: a test case for predicting lifestyles and emergence of pathogens.</title>
        <authorList>
            <person name="Haridas S."/>
            <person name="Albert R."/>
            <person name="Binder M."/>
            <person name="Bloem J."/>
            <person name="Labutti K."/>
            <person name="Salamov A."/>
            <person name="Andreopoulos B."/>
            <person name="Baker S."/>
            <person name="Barry K."/>
            <person name="Bills G."/>
            <person name="Bluhm B."/>
            <person name="Cannon C."/>
            <person name="Castanera R."/>
            <person name="Culley D."/>
            <person name="Daum C."/>
            <person name="Ezra D."/>
            <person name="Gonzalez J."/>
            <person name="Henrissat B."/>
            <person name="Kuo A."/>
            <person name="Liang C."/>
            <person name="Lipzen A."/>
            <person name="Lutzoni F."/>
            <person name="Magnuson J."/>
            <person name="Mondo S."/>
            <person name="Nolan M."/>
            <person name="Ohm R."/>
            <person name="Pangilinan J."/>
            <person name="Park H.-J."/>
            <person name="Ramirez L."/>
            <person name="Alfaro M."/>
            <person name="Sun H."/>
            <person name="Tritt A."/>
            <person name="Yoshinaga Y."/>
            <person name="Zwiers L.-H."/>
            <person name="Turgeon B."/>
            <person name="Goodwin S."/>
            <person name="Spatafora J."/>
            <person name="Crous P."/>
            <person name="Grigoriev I."/>
        </authorList>
    </citation>
    <scope>NUCLEOTIDE SEQUENCE</scope>
    <source>
        <strain evidence="9">Tuck. ex Michener</strain>
    </source>
</reference>
<keyword evidence="3 6" id="KW-0812">Transmembrane</keyword>
<feature type="region of interest" description="Disordered" evidence="7">
    <location>
        <begin position="1"/>
        <end position="23"/>
    </location>
</feature>
<feature type="transmembrane region" description="Helical" evidence="8">
    <location>
        <begin position="196"/>
        <end position="216"/>
    </location>
</feature>
<feature type="transmembrane region" description="Helical" evidence="8">
    <location>
        <begin position="274"/>
        <end position="294"/>
    </location>
</feature>
<keyword evidence="5 8" id="KW-0472">Membrane</keyword>
<dbReference type="PROSITE" id="PS00221">
    <property type="entry name" value="MIP"/>
    <property type="match status" value="1"/>
</dbReference>
<dbReference type="InterPro" id="IPR000425">
    <property type="entry name" value="MIP"/>
</dbReference>
<protein>
    <submittedName>
        <fullName evidence="9">Aquaporin-like protein</fullName>
    </submittedName>
</protein>
<dbReference type="PANTHER" id="PTHR47002">
    <property type="entry name" value="AQUAPORIN-LIKE"/>
    <property type="match status" value="1"/>
</dbReference>
<dbReference type="EMBL" id="ML991804">
    <property type="protein sequence ID" value="KAF2233756.1"/>
    <property type="molecule type" value="Genomic_DNA"/>
</dbReference>
<dbReference type="PANTHER" id="PTHR47002:SF2">
    <property type="entry name" value="AQUAPORIN AQPAE.A-LIKE"/>
    <property type="match status" value="1"/>
</dbReference>
<evidence type="ECO:0000256" key="7">
    <source>
        <dbReference type="SAM" id="MobiDB-lite"/>
    </source>
</evidence>
<comment type="similarity">
    <text evidence="6">Belongs to the MIP/aquaporin (TC 1.A.8) family.</text>
</comment>
<dbReference type="Proteomes" id="UP000800092">
    <property type="component" value="Unassembled WGS sequence"/>
</dbReference>
<feature type="transmembrane region" description="Helical" evidence="8">
    <location>
        <begin position="228"/>
        <end position="247"/>
    </location>
</feature>
<evidence type="ECO:0000256" key="6">
    <source>
        <dbReference type="RuleBase" id="RU000477"/>
    </source>
</evidence>
<comment type="subcellular location">
    <subcellularLocation>
        <location evidence="1">Membrane</location>
        <topology evidence="1">Multi-pass membrane protein</topology>
    </subcellularLocation>
</comment>
<keyword evidence="2 6" id="KW-0813">Transport</keyword>
<dbReference type="OrthoDB" id="3222at2759"/>
<keyword evidence="10" id="KW-1185">Reference proteome</keyword>
<organism evidence="9 10">
    <name type="scientific">Viridothelium virens</name>
    <name type="common">Speckled blister lichen</name>
    <name type="synonym">Trypethelium virens</name>
    <dbReference type="NCBI Taxonomy" id="1048519"/>
    <lineage>
        <taxon>Eukaryota</taxon>
        <taxon>Fungi</taxon>
        <taxon>Dikarya</taxon>
        <taxon>Ascomycota</taxon>
        <taxon>Pezizomycotina</taxon>
        <taxon>Dothideomycetes</taxon>
        <taxon>Dothideomycetes incertae sedis</taxon>
        <taxon>Trypetheliales</taxon>
        <taxon>Trypetheliaceae</taxon>
        <taxon>Viridothelium</taxon>
    </lineage>
</organism>
<dbReference type="AlphaFoldDB" id="A0A6A6H6P3"/>
<dbReference type="Pfam" id="PF00230">
    <property type="entry name" value="MIP"/>
    <property type="match status" value="1"/>
</dbReference>
<evidence type="ECO:0000256" key="5">
    <source>
        <dbReference type="ARBA" id="ARBA00023136"/>
    </source>
</evidence>
<evidence type="ECO:0000313" key="10">
    <source>
        <dbReference type="Proteomes" id="UP000800092"/>
    </source>
</evidence>
<dbReference type="InterPro" id="IPR022357">
    <property type="entry name" value="MIP_CS"/>
</dbReference>
<gene>
    <name evidence="9" type="ORF">EV356DRAFT_195776</name>
</gene>
<keyword evidence="4 8" id="KW-1133">Transmembrane helix</keyword>
<evidence type="ECO:0000256" key="1">
    <source>
        <dbReference type="ARBA" id="ARBA00004141"/>
    </source>
</evidence>
<dbReference type="GO" id="GO:0016020">
    <property type="term" value="C:membrane"/>
    <property type="evidence" value="ECO:0007669"/>
    <property type="project" value="UniProtKB-SubCell"/>
</dbReference>
<evidence type="ECO:0000313" key="9">
    <source>
        <dbReference type="EMBL" id="KAF2233756.1"/>
    </source>
</evidence>
<dbReference type="PRINTS" id="PR00783">
    <property type="entry name" value="MINTRINSICP"/>
</dbReference>
<evidence type="ECO:0000256" key="8">
    <source>
        <dbReference type="SAM" id="Phobius"/>
    </source>
</evidence>
<sequence length="301" mass="31870">MDVKASAVTEQQHEAAHDKSQSLLHSSSIEPEVAFPGSFGAKATGQARITGRSKLRRDYLRRDWLDISIWKSAFIELAGTAALCYTSGLIDVTLANLQNPDAIPAYVGISNIVLLALFIYATAPGSGGHINPAISFSTFLTGLTTLPRAVCYMMGQLVGAGLAGGLLRGSLGHAGVIKYHGGGCFRVTDQISAGQAFIIECISTFVLLYLAYGCALDPRQAKLFGQNSPLLVGLSLGLVSFAGTNLAPGYTGASMNPARCFAFAIAEANFKDQWIWWFAPAGGAILLAAVYHAVPPYHEVK</sequence>
<dbReference type="Gene3D" id="1.20.1080.10">
    <property type="entry name" value="Glycerol uptake facilitator protein"/>
    <property type="match status" value="1"/>
</dbReference>
<feature type="compositionally biased region" description="Basic and acidic residues" evidence="7">
    <location>
        <begin position="11"/>
        <end position="20"/>
    </location>
</feature>